<evidence type="ECO:0000256" key="6">
    <source>
        <dbReference type="SAM" id="Coils"/>
    </source>
</evidence>
<dbReference type="InterPro" id="IPR031167">
    <property type="entry name" value="G_OBG"/>
</dbReference>
<dbReference type="InterPro" id="IPR010674">
    <property type="entry name" value="NOG1_Rossman_fold_dom"/>
</dbReference>
<dbReference type="PANTHER" id="PTHR45759">
    <property type="entry name" value="NUCLEOLAR GTP-BINDING PROTEIN 1"/>
    <property type="match status" value="1"/>
</dbReference>
<feature type="domain" description="OBG-type G" evidence="8">
    <location>
        <begin position="12"/>
        <end position="183"/>
    </location>
</feature>
<evidence type="ECO:0000313" key="10">
    <source>
        <dbReference type="Proteomes" id="UP001515480"/>
    </source>
</evidence>
<evidence type="ECO:0000256" key="1">
    <source>
        <dbReference type="ARBA" id="ARBA00004604"/>
    </source>
</evidence>
<evidence type="ECO:0000256" key="3">
    <source>
        <dbReference type="ARBA" id="ARBA00022741"/>
    </source>
</evidence>
<dbReference type="SUPFAM" id="SSF52540">
    <property type="entry name" value="P-loop containing nucleoside triphosphate hydrolases"/>
    <property type="match status" value="1"/>
</dbReference>
<feature type="compositionally biased region" description="Low complexity" evidence="7">
    <location>
        <begin position="229"/>
        <end position="238"/>
    </location>
</feature>
<accession>A0AB34JU22</accession>
<dbReference type="GO" id="GO:0042254">
    <property type="term" value="P:ribosome biogenesis"/>
    <property type="evidence" value="ECO:0007669"/>
    <property type="project" value="UniProtKB-KW"/>
</dbReference>
<name>A0AB34JU22_PRYPA</name>
<evidence type="ECO:0000256" key="4">
    <source>
        <dbReference type="ARBA" id="ARBA00023134"/>
    </source>
</evidence>
<feature type="compositionally biased region" description="Basic residues" evidence="7">
    <location>
        <begin position="492"/>
        <end position="501"/>
    </location>
</feature>
<keyword evidence="4" id="KW-0342">GTP-binding</keyword>
<reference evidence="9 10" key="1">
    <citation type="journal article" date="2024" name="Science">
        <title>Giant polyketide synthase enzymes in the biosynthesis of giant marine polyether toxins.</title>
        <authorList>
            <person name="Fallon T.R."/>
            <person name="Shende V.V."/>
            <person name="Wierzbicki I.H."/>
            <person name="Pendleton A.L."/>
            <person name="Watervoot N.F."/>
            <person name="Auber R.P."/>
            <person name="Gonzalez D.J."/>
            <person name="Wisecaver J.H."/>
            <person name="Moore B.S."/>
        </authorList>
    </citation>
    <scope>NUCLEOTIDE SEQUENCE [LARGE SCALE GENOMIC DNA]</scope>
    <source>
        <strain evidence="9 10">12B1</strain>
    </source>
</reference>
<feature type="coiled-coil region" evidence="6">
    <location>
        <begin position="302"/>
        <end position="329"/>
    </location>
</feature>
<protein>
    <recommendedName>
        <fullName evidence="8">OBG-type G domain-containing protein</fullName>
    </recommendedName>
</protein>
<dbReference type="Proteomes" id="UP001515480">
    <property type="component" value="Unassembled WGS sequence"/>
</dbReference>
<dbReference type="Pfam" id="PF06858">
    <property type="entry name" value="NOG1"/>
    <property type="match status" value="1"/>
</dbReference>
<dbReference type="InterPro" id="IPR012973">
    <property type="entry name" value="NOG_C"/>
</dbReference>
<comment type="caution">
    <text evidence="9">The sequence shown here is derived from an EMBL/GenBank/DDBJ whole genome shotgun (WGS) entry which is preliminary data.</text>
</comment>
<dbReference type="InterPro" id="IPR027417">
    <property type="entry name" value="P-loop_NTPase"/>
</dbReference>
<keyword evidence="5" id="KW-0539">Nucleus</keyword>
<dbReference type="InterPro" id="IPR006073">
    <property type="entry name" value="GTP-bd"/>
</dbReference>
<dbReference type="Pfam" id="PF08155">
    <property type="entry name" value="NOGCT"/>
    <property type="match status" value="1"/>
</dbReference>
<keyword evidence="2" id="KW-0690">Ribosome biogenesis</keyword>
<dbReference type="Gene3D" id="3.40.50.300">
    <property type="entry name" value="P-loop containing nucleotide triphosphate hydrolases"/>
    <property type="match status" value="1"/>
</dbReference>
<dbReference type="PRINTS" id="PR00326">
    <property type="entry name" value="GTP1OBG"/>
</dbReference>
<evidence type="ECO:0000256" key="2">
    <source>
        <dbReference type="ARBA" id="ARBA00022517"/>
    </source>
</evidence>
<keyword evidence="3" id="KW-0547">Nucleotide-binding</keyword>
<dbReference type="GO" id="GO:0005525">
    <property type="term" value="F:GTP binding"/>
    <property type="evidence" value="ECO:0007669"/>
    <property type="project" value="UniProtKB-KW"/>
</dbReference>
<feature type="region of interest" description="Disordered" evidence="7">
    <location>
        <begin position="227"/>
        <end position="264"/>
    </location>
</feature>
<gene>
    <name evidence="9" type="ORF">AB1Y20_019055</name>
</gene>
<evidence type="ECO:0000259" key="8">
    <source>
        <dbReference type="PROSITE" id="PS51710"/>
    </source>
</evidence>
<keyword evidence="10" id="KW-1185">Reference proteome</keyword>
<evidence type="ECO:0000256" key="5">
    <source>
        <dbReference type="ARBA" id="ARBA00023242"/>
    </source>
</evidence>
<evidence type="ECO:0000313" key="9">
    <source>
        <dbReference type="EMBL" id="KAL1524146.1"/>
    </source>
</evidence>
<keyword evidence="6" id="KW-0175">Coiled coil</keyword>
<dbReference type="FunFam" id="3.40.50.300:FF:000496">
    <property type="entry name" value="Nucleolar GTP-binding protein 1"/>
    <property type="match status" value="1"/>
</dbReference>
<organism evidence="9 10">
    <name type="scientific">Prymnesium parvum</name>
    <name type="common">Toxic golden alga</name>
    <dbReference type="NCBI Taxonomy" id="97485"/>
    <lineage>
        <taxon>Eukaryota</taxon>
        <taxon>Haptista</taxon>
        <taxon>Haptophyta</taxon>
        <taxon>Prymnesiophyceae</taxon>
        <taxon>Prymnesiales</taxon>
        <taxon>Prymnesiaceae</taxon>
        <taxon>Prymnesium</taxon>
    </lineage>
</organism>
<dbReference type="EMBL" id="JBGBPQ010000005">
    <property type="protein sequence ID" value="KAL1524146.1"/>
    <property type="molecule type" value="Genomic_DNA"/>
</dbReference>
<sequence length="512" mass="56905">MMRLPSIDPTTRTLIVAGYPNVGKSSFMNKVTRANVDVQPYAFTTKSLYVGHMDYKYLRWQVVDTPGVLDKPLEERNTIEMQSITALAHLQCCVLYVVDISEQCGYSIEQQVALFESIKPLFQGKPLVVAVNKVDVRKPEELRPDEVRQLEKLRESGAKVVFMSTLAEIGLTDVKNAACDLLLAQRVENKLSGSKVEQVINRVRVAEPSPRDSRTRGVHIPQSVLASRAAAPAVPAPANSTDLPDLPKRRTQRDEQEEHGGAGVYSFPLQRQWSLKKPEWVDDCIPEIMDGKNIFDFVDPEIEAKLAELEAEEDERAALAAAMNDDEMEDPEEAEAKQQVGAWAKAIRKRKGVIKEKARVERKNNHPTMGRAVAARGKTVGEFVEHMDQLGVKTDAEALANLRGRATSRAAPKADMEVDGAVVGTKRARSSSVPRDRSATRRNPVQMEQARSPSAHGLRDEAQLQKSAKLAKKKQFKLAKNGLASESDRRIPCKKPKHLLTGKRGNGKTDRR</sequence>
<evidence type="ECO:0000256" key="7">
    <source>
        <dbReference type="SAM" id="MobiDB-lite"/>
    </source>
</evidence>
<proteinExistence type="predicted"/>
<feature type="region of interest" description="Disordered" evidence="7">
    <location>
        <begin position="406"/>
        <end position="512"/>
    </location>
</feature>
<dbReference type="GO" id="GO:0005730">
    <property type="term" value="C:nucleolus"/>
    <property type="evidence" value="ECO:0007669"/>
    <property type="project" value="UniProtKB-SubCell"/>
</dbReference>
<dbReference type="PROSITE" id="PS51710">
    <property type="entry name" value="G_OBG"/>
    <property type="match status" value="1"/>
</dbReference>
<dbReference type="AlphaFoldDB" id="A0AB34JU22"/>
<feature type="compositionally biased region" description="Basic and acidic residues" evidence="7">
    <location>
        <begin position="245"/>
        <end position="260"/>
    </location>
</feature>
<dbReference type="CDD" id="cd01897">
    <property type="entry name" value="NOG"/>
    <property type="match status" value="1"/>
</dbReference>
<comment type="subcellular location">
    <subcellularLocation>
        <location evidence="1">Nucleus</location>
        <location evidence="1">Nucleolus</location>
    </subcellularLocation>
</comment>